<sequence>MAIIVSDTQENVVMDSCASTGGCQRQLQSQHVPEFVPTHEWQDILPDQAIPPQRVHLLSCTPLLTTARVRANFDENASGWNTTLVPVRRKRTAVSTDRRSTNAAAPPMFEPTAEWKEILPNQVLPAVRQLDCSQLFRTGCVLLVQLT</sequence>
<dbReference type="AlphaFoldDB" id="A0A225WM18"/>
<organism evidence="1 2">
    <name type="scientific">Phytophthora megakarya</name>
    <dbReference type="NCBI Taxonomy" id="4795"/>
    <lineage>
        <taxon>Eukaryota</taxon>
        <taxon>Sar</taxon>
        <taxon>Stramenopiles</taxon>
        <taxon>Oomycota</taxon>
        <taxon>Peronosporomycetes</taxon>
        <taxon>Peronosporales</taxon>
        <taxon>Peronosporaceae</taxon>
        <taxon>Phytophthora</taxon>
    </lineage>
</organism>
<dbReference type="Proteomes" id="UP000198211">
    <property type="component" value="Unassembled WGS sequence"/>
</dbReference>
<name>A0A225WM18_9STRA</name>
<evidence type="ECO:0000313" key="2">
    <source>
        <dbReference type="Proteomes" id="UP000198211"/>
    </source>
</evidence>
<proteinExistence type="predicted"/>
<reference evidence="2" key="1">
    <citation type="submission" date="2017-03" db="EMBL/GenBank/DDBJ databases">
        <title>Phytopthora megakarya and P. palmivora, two closely related causual agents of cacao black pod achieved similar genome size and gene model numbers by different mechanisms.</title>
        <authorList>
            <person name="Ali S."/>
            <person name="Shao J."/>
            <person name="Larry D.J."/>
            <person name="Kronmiller B."/>
            <person name="Shen D."/>
            <person name="Strem M.D."/>
            <person name="Melnick R.L."/>
            <person name="Guiltinan M.J."/>
            <person name="Tyler B.M."/>
            <person name="Meinhardt L.W."/>
            <person name="Bailey B.A."/>
        </authorList>
    </citation>
    <scope>NUCLEOTIDE SEQUENCE [LARGE SCALE GENOMIC DNA]</scope>
    <source>
        <strain evidence="2">zdho120</strain>
    </source>
</reference>
<gene>
    <name evidence="1" type="ORF">PHMEG_0007144</name>
</gene>
<comment type="caution">
    <text evidence="1">The sequence shown here is derived from an EMBL/GenBank/DDBJ whole genome shotgun (WGS) entry which is preliminary data.</text>
</comment>
<evidence type="ECO:0000313" key="1">
    <source>
        <dbReference type="EMBL" id="OWZ18715.1"/>
    </source>
</evidence>
<accession>A0A225WM18</accession>
<protein>
    <submittedName>
        <fullName evidence="1">Uncharacterized protein</fullName>
    </submittedName>
</protein>
<dbReference type="OrthoDB" id="448649at2759"/>
<dbReference type="STRING" id="4795.A0A225WM18"/>
<keyword evidence="2" id="KW-1185">Reference proteome</keyword>
<dbReference type="EMBL" id="NBNE01000548">
    <property type="protein sequence ID" value="OWZ18715.1"/>
    <property type="molecule type" value="Genomic_DNA"/>
</dbReference>